<dbReference type="Pfam" id="PF01545">
    <property type="entry name" value="Cation_efflux"/>
    <property type="match status" value="1"/>
</dbReference>
<comment type="subcellular location">
    <subcellularLocation>
        <location evidence="1">Membrane</location>
        <topology evidence="1">Multi-pass membrane protein</topology>
    </subcellularLocation>
</comment>
<evidence type="ECO:0000256" key="7">
    <source>
        <dbReference type="SAM" id="Phobius"/>
    </source>
</evidence>
<dbReference type="PANTHER" id="PTHR43840:SF15">
    <property type="entry name" value="MITOCHONDRIAL METAL TRANSPORTER 1-RELATED"/>
    <property type="match status" value="1"/>
</dbReference>
<evidence type="ECO:0000256" key="6">
    <source>
        <dbReference type="ARBA" id="ARBA00023136"/>
    </source>
</evidence>
<proteinExistence type="inferred from homology"/>
<dbReference type="SUPFAM" id="SSF161111">
    <property type="entry name" value="Cation efflux protein transmembrane domain-like"/>
    <property type="match status" value="1"/>
</dbReference>
<evidence type="ECO:0000256" key="3">
    <source>
        <dbReference type="ARBA" id="ARBA00022448"/>
    </source>
</evidence>
<keyword evidence="4 7" id="KW-0812">Transmembrane</keyword>
<organism evidence="10 11">
    <name type="scientific">Clostridium omnivorum</name>
    <dbReference type="NCBI Taxonomy" id="1604902"/>
    <lineage>
        <taxon>Bacteria</taxon>
        <taxon>Bacillati</taxon>
        <taxon>Bacillota</taxon>
        <taxon>Clostridia</taxon>
        <taxon>Eubacteriales</taxon>
        <taxon>Clostridiaceae</taxon>
        <taxon>Clostridium</taxon>
    </lineage>
</organism>
<evidence type="ECO:0000256" key="4">
    <source>
        <dbReference type="ARBA" id="ARBA00022692"/>
    </source>
</evidence>
<dbReference type="Proteomes" id="UP001208567">
    <property type="component" value="Unassembled WGS sequence"/>
</dbReference>
<evidence type="ECO:0000256" key="1">
    <source>
        <dbReference type="ARBA" id="ARBA00004141"/>
    </source>
</evidence>
<evidence type="ECO:0000256" key="5">
    <source>
        <dbReference type="ARBA" id="ARBA00022989"/>
    </source>
</evidence>
<evidence type="ECO:0000313" key="10">
    <source>
        <dbReference type="EMBL" id="GLC31201.1"/>
    </source>
</evidence>
<protein>
    <submittedName>
        <fullName evidence="10">Cation transporter</fullName>
    </submittedName>
</protein>
<dbReference type="InterPro" id="IPR027470">
    <property type="entry name" value="Cation_efflux_CTD"/>
</dbReference>
<dbReference type="NCBIfam" id="TIGR01297">
    <property type="entry name" value="CDF"/>
    <property type="match status" value="1"/>
</dbReference>
<feature type="transmembrane region" description="Helical" evidence="7">
    <location>
        <begin position="112"/>
        <end position="134"/>
    </location>
</feature>
<dbReference type="InterPro" id="IPR036837">
    <property type="entry name" value="Cation_efflux_CTD_sf"/>
</dbReference>
<evidence type="ECO:0000256" key="2">
    <source>
        <dbReference type="ARBA" id="ARBA00008114"/>
    </source>
</evidence>
<feature type="domain" description="Cation efflux protein transmembrane" evidence="8">
    <location>
        <begin position="13"/>
        <end position="202"/>
    </location>
</feature>
<accession>A0ABQ5N7T7</accession>
<keyword evidence="5 7" id="KW-1133">Transmembrane helix</keyword>
<dbReference type="Gene3D" id="1.20.1510.10">
    <property type="entry name" value="Cation efflux protein transmembrane domain"/>
    <property type="match status" value="1"/>
</dbReference>
<name>A0ABQ5N7T7_9CLOT</name>
<evidence type="ECO:0000313" key="11">
    <source>
        <dbReference type="Proteomes" id="UP001208567"/>
    </source>
</evidence>
<dbReference type="InterPro" id="IPR058533">
    <property type="entry name" value="Cation_efflux_TM"/>
</dbReference>
<evidence type="ECO:0000259" key="9">
    <source>
        <dbReference type="Pfam" id="PF16916"/>
    </source>
</evidence>
<keyword evidence="6 7" id="KW-0472">Membrane</keyword>
<dbReference type="InterPro" id="IPR002524">
    <property type="entry name" value="Cation_efflux"/>
</dbReference>
<feature type="transmembrane region" description="Helical" evidence="7">
    <location>
        <begin position="12"/>
        <end position="35"/>
    </location>
</feature>
<dbReference type="PANTHER" id="PTHR43840">
    <property type="entry name" value="MITOCHONDRIAL METAL TRANSPORTER 1-RELATED"/>
    <property type="match status" value="1"/>
</dbReference>
<evidence type="ECO:0000259" key="8">
    <source>
        <dbReference type="Pfam" id="PF01545"/>
    </source>
</evidence>
<reference evidence="10 11" key="1">
    <citation type="journal article" date="2024" name="Int. J. Syst. Evol. Microbiol.">
        <title>Clostridium omnivorum sp. nov., isolated from anoxic soil under the treatment of reductive soil disinfestation.</title>
        <authorList>
            <person name="Ueki A."/>
            <person name="Tonouchi A."/>
            <person name="Kaku N."/>
            <person name="Honma S."/>
            <person name="Ueki K."/>
        </authorList>
    </citation>
    <scope>NUCLEOTIDE SEQUENCE [LARGE SCALE GENOMIC DNA]</scope>
    <source>
        <strain evidence="10 11">E14</strain>
    </source>
</reference>
<feature type="domain" description="Cation efflux protein cytoplasmic" evidence="9">
    <location>
        <begin position="209"/>
        <end position="286"/>
    </location>
</feature>
<dbReference type="InterPro" id="IPR027469">
    <property type="entry name" value="Cation_efflux_TMD_sf"/>
</dbReference>
<feature type="transmembrane region" description="Helical" evidence="7">
    <location>
        <begin position="79"/>
        <end position="96"/>
    </location>
</feature>
<comment type="caution">
    <text evidence="10">The sequence shown here is derived from an EMBL/GenBank/DDBJ whole genome shotgun (WGS) entry which is preliminary data.</text>
</comment>
<gene>
    <name evidence="10" type="ORF">bsdE14_26110</name>
</gene>
<dbReference type="SUPFAM" id="SSF160240">
    <property type="entry name" value="Cation efflux protein cytoplasmic domain-like"/>
    <property type="match status" value="1"/>
</dbReference>
<dbReference type="Gene3D" id="3.30.70.1350">
    <property type="entry name" value="Cation efflux protein, cytoplasmic domain"/>
    <property type="match status" value="1"/>
</dbReference>
<keyword evidence="11" id="KW-1185">Reference proteome</keyword>
<dbReference type="EMBL" id="BRXR01000001">
    <property type="protein sequence ID" value="GLC31201.1"/>
    <property type="molecule type" value="Genomic_DNA"/>
</dbReference>
<dbReference type="InterPro" id="IPR050291">
    <property type="entry name" value="CDF_Transporter"/>
</dbReference>
<sequence>MIALDRKAKVASLSIISNTILIILKVGAGLLSGSVSIVSEAIHSGMDLVASIIAFFSVRISSKPADIEHPYGHGKIENISGLAEGLLIFIAAFLIIKESVLKIMHPVEIEETVIAIIAMAISAVVNTVVSRILYKVSQEEDSLALEADALHLKTDVYTSAGIAAGLLLIKLTGISILDPIAAIIVACFIIKEAWHLSKGAFAPLIDTRLSSEEEEKIKEVLETYKTEILDFHNIKTRKSGAVRYVDFHVTVNPELTAKDIHELTKRLEKSLEEKIKNINLTIHIDHS</sequence>
<comment type="similarity">
    <text evidence="2">Belongs to the cation diffusion facilitator (CDF) transporter (TC 2.A.4) family.</text>
</comment>
<dbReference type="RefSeq" id="WP_264850479.1">
    <property type="nucleotide sequence ID" value="NZ_BRXR01000001.1"/>
</dbReference>
<dbReference type="Pfam" id="PF16916">
    <property type="entry name" value="ZT_dimer"/>
    <property type="match status" value="1"/>
</dbReference>
<keyword evidence="3" id="KW-0813">Transport</keyword>